<evidence type="ECO:0000256" key="2">
    <source>
        <dbReference type="ARBA" id="ARBA00006574"/>
    </source>
</evidence>
<feature type="transmembrane region" description="Helical" evidence="10">
    <location>
        <begin position="363"/>
        <end position="384"/>
    </location>
</feature>
<feature type="transmembrane region" description="Helical" evidence="10">
    <location>
        <begin position="304"/>
        <end position="322"/>
    </location>
</feature>
<dbReference type="GO" id="GO:0005516">
    <property type="term" value="F:calmodulin binding"/>
    <property type="evidence" value="ECO:0007669"/>
    <property type="project" value="UniProtKB-KW"/>
</dbReference>
<keyword evidence="4 8" id="KW-0611">Plant defense</keyword>
<organism evidence="11 12">
    <name type="scientific">Trapa incisa</name>
    <dbReference type="NCBI Taxonomy" id="236973"/>
    <lineage>
        <taxon>Eukaryota</taxon>
        <taxon>Viridiplantae</taxon>
        <taxon>Streptophyta</taxon>
        <taxon>Embryophyta</taxon>
        <taxon>Tracheophyta</taxon>
        <taxon>Spermatophyta</taxon>
        <taxon>Magnoliopsida</taxon>
        <taxon>eudicotyledons</taxon>
        <taxon>Gunneridae</taxon>
        <taxon>Pentapetalae</taxon>
        <taxon>rosids</taxon>
        <taxon>malvids</taxon>
        <taxon>Myrtales</taxon>
        <taxon>Lythraceae</taxon>
        <taxon>Trapa</taxon>
    </lineage>
</organism>
<dbReference type="GO" id="GO:0016020">
    <property type="term" value="C:membrane"/>
    <property type="evidence" value="ECO:0007669"/>
    <property type="project" value="UniProtKB-SubCell"/>
</dbReference>
<dbReference type="PANTHER" id="PTHR31942:SF84">
    <property type="entry name" value="MLO-LIKE PROTEIN 12"/>
    <property type="match status" value="1"/>
</dbReference>
<proteinExistence type="inferred from homology"/>
<reference evidence="11 12" key="1">
    <citation type="journal article" date="2023" name="Hortic Res">
        <title>Pangenome of water caltrop reveals structural variations and asymmetric subgenome divergence after allopolyploidization.</title>
        <authorList>
            <person name="Zhang X."/>
            <person name="Chen Y."/>
            <person name="Wang L."/>
            <person name="Yuan Y."/>
            <person name="Fang M."/>
            <person name="Shi L."/>
            <person name="Lu R."/>
            <person name="Comes H.P."/>
            <person name="Ma Y."/>
            <person name="Chen Y."/>
            <person name="Huang G."/>
            <person name="Zhou Y."/>
            <person name="Zheng Z."/>
            <person name="Qiu Y."/>
        </authorList>
    </citation>
    <scope>NUCLEOTIDE SEQUENCE [LARGE SCALE GENOMIC DNA]</scope>
    <source>
        <tissue evidence="11">Roots</tissue>
    </source>
</reference>
<keyword evidence="5 8" id="KW-1133">Transmembrane helix</keyword>
<gene>
    <name evidence="8" type="primary">MLO</name>
    <name evidence="11" type="ORF">SAY87_002673</name>
</gene>
<evidence type="ECO:0000256" key="5">
    <source>
        <dbReference type="ARBA" id="ARBA00022989"/>
    </source>
</evidence>
<comment type="subcellular location">
    <subcellularLocation>
        <location evidence="1 8">Membrane</location>
        <topology evidence="1 8">Multi-pass membrane protein</topology>
    </subcellularLocation>
</comment>
<keyword evidence="3 8" id="KW-0812">Transmembrane</keyword>
<comment type="function">
    <text evidence="8">May be involved in modulation of pathogen defense and leaf cell death.</text>
</comment>
<evidence type="ECO:0000256" key="7">
    <source>
        <dbReference type="ARBA" id="ARBA00023265"/>
    </source>
</evidence>
<evidence type="ECO:0000313" key="11">
    <source>
        <dbReference type="EMBL" id="KAK4754569.1"/>
    </source>
</evidence>
<dbReference type="AlphaFoldDB" id="A0AAN7JVE5"/>
<keyword evidence="12" id="KW-1185">Reference proteome</keyword>
<comment type="similarity">
    <text evidence="2 8">Belongs to the MLO family.</text>
</comment>
<keyword evidence="8" id="KW-0112">Calmodulin-binding</keyword>
<accession>A0AAN7JVE5</accession>
<comment type="domain">
    <text evidence="8">The C-terminus contains a calmodulin-binding domain, which binds calmodulin in a calcium-dependent fashion.</text>
</comment>
<dbReference type="Proteomes" id="UP001345219">
    <property type="component" value="Chromosome 2"/>
</dbReference>
<evidence type="ECO:0000256" key="6">
    <source>
        <dbReference type="ARBA" id="ARBA00023136"/>
    </source>
</evidence>
<feature type="region of interest" description="Disordered" evidence="9">
    <location>
        <begin position="455"/>
        <end position="539"/>
    </location>
</feature>
<comment type="caution">
    <text evidence="11">The sequence shown here is derived from an EMBL/GenBank/DDBJ whole genome shotgun (WGS) entry which is preliminary data.</text>
</comment>
<evidence type="ECO:0000256" key="9">
    <source>
        <dbReference type="SAM" id="MobiDB-lite"/>
    </source>
</evidence>
<feature type="transmembrane region" description="Helical" evidence="10">
    <location>
        <begin position="154"/>
        <end position="175"/>
    </location>
</feature>
<feature type="region of interest" description="Disordered" evidence="9">
    <location>
        <begin position="559"/>
        <end position="579"/>
    </location>
</feature>
<evidence type="ECO:0000256" key="1">
    <source>
        <dbReference type="ARBA" id="ARBA00004141"/>
    </source>
</evidence>
<dbReference type="Pfam" id="PF03094">
    <property type="entry name" value="Mlo"/>
    <property type="match status" value="1"/>
</dbReference>
<evidence type="ECO:0000313" key="12">
    <source>
        <dbReference type="Proteomes" id="UP001345219"/>
    </source>
</evidence>
<dbReference type="PANTHER" id="PTHR31942">
    <property type="entry name" value="MLO-LIKE PROTEIN 1"/>
    <property type="match status" value="1"/>
</dbReference>
<feature type="compositionally biased region" description="Basic and acidic residues" evidence="9">
    <location>
        <begin position="494"/>
        <end position="511"/>
    </location>
</feature>
<keyword evidence="6 8" id="KW-0472">Membrane</keyword>
<feature type="transmembrane region" description="Helical" evidence="10">
    <location>
        <begin position="20"/>
        <end position="42"/>
    </location>
</feature>
<feature type="transmembrane region" description="Helical" evidence="10">
    <location>
        <begin position="404"/>
        <end position="428"/>
    </location>
</feature>
<dbReference type="EMBL" id="JAXIOK010000015">
    <property type="protein sequence ID" value="KAK4754569.1"/>
    <property type="molecule type" value="Genomic_DNA"/>
</dbReference>
<name>A0AAN7JVE5_9MYRT</name>
<keyword evidence="7 8" id="KW-0568">Pathogenesis-related protein</keyword>
<evidence type="ECO:0000256" key="8">
    <source>
        <dbReference type="RuleBase" id="RU280816"/>
    </source>
</evidence>
<protein>
    <recommendedName>
        <fullName evidence="8">MLO-like protein</fullName>
    </recommendedName>
</protein>
<evidence type="ECO:0000256" key="4">
    <source>
        <dbReference type="ARBA" id="ARBA00022821"/>
    </source>
</evidence>
<dbReference type="GO" id="GO:0006952">
    <property type="term" value="P:defense response"/>
    <property type="evidence" value="ECO:0007669"/>
    <property type="project" value="UniProtKB-KW"/>
</dbReference>
<evidence type="ECO:0000256" key="3">
    <source>
        <dbReference type="ARBA" id="ARBA00022692"/>
    </source>
</evidence>
<feature type="compositionally biased region" description="Polar residues" evidence="9">
    <location>
        <begin position="570"/>
        <end position="579"/>
    </location>
</feature>
<feature type="compositionally biased region" description="Polar residues" evidence="9">
    <location>
        <begin position="465"/>
        <end position="480"/>
    </location>
</feature>
<dbReference type="InterPro" id="IPR004326">
    <property type="entry name" value="Mlo"/>
</dbReference>
<evidence type="ECO:0000256" key="10">
    <source>
        <dbReference type="SAM" id="Phobius"/>
    </source>
</evidence>
<sequence>MSETSPPRYERTMEDTATWAVATVCFVLLIISLAAEHIIHLIEKWLKGKKKPTLVEALEKVKAELMLLGFISLLLTVLQDPISNICIKTSVAETWTPCGRPIDEKTYGKRRLLEFFDSGPEEEMPRRSLATKGMDKCTKKGKVAFMTAYSIHQLHVFIFVLAIFHVLYCIITLAFGKFKMRRWKAWDDETKTLEYKYTNDPERFRFARETSFGRRHLRSWANSSITLWIVCFFRQFIGSVTKVDYFALRHGFVVAHLTPEKEFSLDFQRYIHRTLEEDFKVVVGISPVIWFAVVLFLLANTHGWNSYLWLPFIPLIIILLVGTKLQVIITKMAVGIQERGDVVKGTPVVKPGDDLFWFGKPRFLLFLIHFVLFQNAFQLAFFAWSTYAFKKMNNCFHSKNADIIIRLSMGVVIQVFCSYVTLPLYALVTQMGSSMKSTIFDEQVATALKRWHHGAKKHAKDSKHSTSVTPFYSRPTTPEHGSSPVHLLHNYYHHSSDSLHDPPPRGTHYEPENWAVPAGSHTPSPRSHHGGDDDDSHLNRTTTVEGIMEVDAQDRRLDAREGSSHHSVHINGSNFSFGK</sequence>
<feature type="transmembrane region" description="Helical" evidence="10">
    <location>
        <begin position="279"/>
        <end position="298"/>
    </location>
</feature>